<accession>A0A0F9T0H3</accession>
<name>A0A0F9T0H3_9ZZZZ</name>
<sequence length="327" mass="35776">MAAKRQALKNVSNASWLFGHPVARADNASFATWVYRGTSPQYQKGGGWLVALYGGVQSGDDWAACYIPVNEYPVTHFDDAQWSYWMTGAERIGVNIVIWVHDADDFDKRAEITQLGSHNDLEKAAGWNAHEFTTSTAGMFFYGENTAGTNLTAGTQYTWAQFQADNLFKNWVIYRVSLEYGWDTTGTADLAYLAEVKLNGVPVPLIPPQSIRKETKSIYKATVTDSTTKVTLLTGTVGMRIRVHNVFMTTASATGANFEMYFGTGANITSDTTKAIAHMNLDTDTVASVSIPYGDDGPLGAVSEVVSMRTSVNITSNGTFILVYSEE</sequence>
<organism evidence="1">
    <name type="scientific">marine sediment metagenome</name>
    <dbReference type="NCBI Taxonomy" id="412755"/>
    <lineage>
        <taxon>unclassified sequences</taxon>
        <taxon>metagenomes</taxon>
        <taxon>ecological metagenomes</taxon>
    </lineage>
</organism>
<comment type="caution">
    <text evidence="1">The sequence shown here is derived from an EMBL/GenBank/DDBJ whole genome shotgun (WGS) entry which is preliminary data.</text>
</comment>
<gene>
    <name evidence="1" type="ORF">LCGC14_0387770</name>
</gene>
<dbReference type="AlphaFoldDB" id="A0A0F9T0H3"/>
<evidence type="ECO:0000313" key="1">
    <source>
        <dbReference type="EMBL" id="KKN74735.1"/>
    </source>
</evidence>
<proteinExistence type="predicted"/>
<protein>
    <submittedName>
        <fullName evidence="1">Uncharacterized protein</fullName>
    </submittedName>
</protein>
<dbReference type="EMBL" id="LAZR01000321">
    <property type="protein sequence ID" value="KKN74735.1"/>
    <property type="molecule type" value="Genomic_DNA"/>
</dbReference>
<reference evidence="1" key="1">
    <citation type="journal article" date="2015" name="Nature">
        <title>Complex archaea that bridge the gap between prokaryotes and eukaryotes.</title>
        <authorList>
            <person name="Spang A."/>
            <person name="Saw J.H."/>
            <person name="Jorgensen S.L."/>
            <person name="Zaremba-Niedzwiedzka K."/>
            <person name="Martijn J."/>
            <person name="Lind A.E."/>
            <person name="van Eijk R."/>
            <person name="Schleper C."/>
            <person name="Guy L."/>
            <person name="Ettema T.J."/>
        </authorList>
    </citation>
    <scope>NUCLEOTIDE SEQUENCE</scope>
</reference>